<dbReference type="AlphaFoldDB" id="A0AAV7P6Y7"/>
<sequence length="106" mass="11963">MFGHVSEDARSCEEPHRREAIRDVSGPVFGTIKEYTKSSLSALMDKVRLERLGPQAMVCNSVKSVTTSKLEYEPKELHHPRPKEAIGTPLTLVHLNKNDLIMDEAY</sequence>
<gene>
    <name evidence="2" type="ORF">NDU88_002520</name>
</gene>
<evidence type="ECO:0000256" key="1">
    <source>
        <dbReference type="SAM" id="MobiDB-lite"/>
    </source>
</evidence>
<evidence type="ECO:0000313" key="2">
    <source>
        <dbReference type="EMBL" id="KAJ1124056.1"/>
    </source>
</evidence>
<protein>
    <submittedName>
        <fullName evidence="2">Uncharacterized protein</fullName>
    </submittedName>
</protein>
<proteinExistence type="predicted"/>
<keyword evidence="3" id="KW-1185">Reference proteome</keyword>
<feature type="region of interest" description="Disordered" evidence="1">
    <location>
        <begin position="1"/>
        <end position="20"/>
    </location>
</feature>
<dbReference type="EMBL" id="JANPWB010000011">
    <property type="protein sequence ID" value="KAJ1124056.1"/>
    <property type="molecule type" value="Genomic_DNA"/>
</dbReference>
<name>A0AAV7P6Y7_PLEWA</name>
<comment type="caution">
    <text evidence="2">The sequence shown here is derived from an EMBL/GenBank/DDBJ whole genome shotgun (WGS) entry which is preliminary data.</text>
</comment>
<accession>A0AAV7P6Y7</accession>
<reference evidence="2" key="1">
    <citation type="journal article" date="2022" name="bioRxiv">
        <title>Sequencing and chromosome-scale assembly of the giantPleurodeles waltlgenome.</title>
        <authorList>
            <person name="Brown T."/>
            <person name="Elewa A."/>
            <person name="Iarovenko S."/>
            <person name="Subramanian E."/>
            <person name="Araus A.J."/>
            <person name="Petzold A."/>
            <person name="Susuki M."/>
            <person name="Suzuki K.-i.T."/>
            <person name="Hayashi T."/>
            <person name="Toyoda A."/>
            <person name="Oliveira C."/>
            <person name="Osipova E."/>
            <person name="Leigh N.D."/>
            <person name="Simon A."/>
            <person name="Yun M.H."/>
        </authorList>
    </citation>
    <scope>NUCLEOTIDE SEQUENCE</scope>
    <source>
        <strain evidence="2">20211129_DDA</strain>
        <tissue evidence="2">Liver</tissue>
    </source>
</reference>
<evidence type="ECO:0000313" key="3">
    <source>
        <dbReference type="Proteomes" id="UP001066276"/>
    </source>
</evidence>
<organism evidence="2 3">
    <name type="scientific">Pleurodeles waltl</name>
    <name type="common">Iberian ribbed newt</name>
    <dbReference type="NCBI Taxonomy" id="8319"/>
    <lineage>
        <taxon>Eukaryota</taxon>
        <taxon>Metazoa</taxon>
        <taxon>Chordata</taxon>
        <taxon>Craniata</taxon>
        <taxon>Vertebrata</taxon>
        <taxon>Euteleostomi</taxon>
        <taxon>Amphibia</taxon>
        <taxon>Batrachia</taxon>
        <taxon>Caudata</taxon>
        <taxon>Salamandroidea</taxon>
        <taxon>Salamandridae</taxon>
        <taxon>Pleurodelinae</taxon>
        <taxon>Pleurodeles</taxon>
    </lineage>
</organism>
<dbReference type="Proteomes" id="UP001066276">
    <property type="component" value="Chromosome 7"/>
</dbReference>